<dbReference type="KEGG" id="mmai:sS8_1407"/>
<dbReference type="Pfam" id="PF12706">
    <property type="entry name" value="Lactamase_B_2"/>
    <property type="match status" value="1"/>
</dbReference>
<dbReference type="InterPro" id="IPR001279">
    <property type="entry name" value="Metallo-B-lactamas"/>
</dbReference>
<evidence type="ECO:0000313" key="2">
    <source>
        <dbReference type="EMBL" id="BBA33367.1"/>
    </source>
</evidence>
<dbReference type="EMBL" id="AP017928">
    <property type="protein sequence ID" value="BBA33367.1"/>
    <property type="molecule type" value="Genomic_DNA"/>
</dbReference>
<reference evidence="2 3" key="1">
    <citation type="submission" date="2016-12" db="EMBL/GenBank/DDBJ databases">
        <title>Genome sequencing of Methylocaldum marinum.</title>
        <authorList>
            <person name="Takeuchi M."/>
            <person name="Kamagata Y."/>
            <person name="Hiraoka S."/>
            <person name="Oshima K."/>
            <person name="Hattori M."/>
            <person name="Iwasaki W."/>
        </authorList>
    </citation>
    <scope>NUCLEOTIDE SEQUENCE [LARGE SCALE GENOMIC DNA]</scope>
    <source>
        <strain evidence="2 3">S8</strain>
    </source>
</reference>
<gene>
    <name evidence="2" type="ORF">sS8_1407</name>
</gene>
<accession>A0A250KP63</accession>
<sequence length="257" mass="29111">MDIIDIAVTALGQAGFKFQFGECIVYIDPYLSDSVEKMEGEMCRRMVPIRIAPSLINDADYVLITHAHIDHCDPETIIPISVASPLCKFVCPGEVAFILKELGIEDNRIIIATENWLTISRVLKIRAVPAAHPVIERDLQGNLRCVGYVFEFNARRIYHSGDTSLCAELLSTLSTLGTIDIAILPVNERNYYRERDGIIGNMTVREAFTMATDIGVKVFVPMHWDMFKVNSVFREEIQLLYELIRPDFKLIFNPTVI</sequence>
<dbReference type="AlphaFoldDB" id="A0A250KP63"/>
<dbReference type="OrthoDB" id="9803916at2"/>
<evidence type="ECO:0000259" key="1">
    <source>
        <dbReference type="Pfam" id="PF12706"/>
    </source>
</evidence>
<dbReference type="Proteomes" id="UP000266313">
    <property type="component" value="Chromosome"/>
</dbReference>
<dbReference type="InterPro" id="IPR050114">
    <property type="entry name" value="UPF0173_UPF0282_UlaG_hydrolase"/>
</dbReference>
<protein>
    <submittedName>
        <fullName evidence="2">L-ascorbate 6-phosphate lactonase</fullName>
    </submittedName>
</protein>
<dbReference type="InterPro" id="IPR036866">
    <property type="entry name" value="RibonucZ/Hydroxyglut_hydro"/>
</dbReference>
<evidence type="ECO:0000313" key="3">
    <source>
        <dbReference type="Proteomes" id="UP000266313"/>
    </source>
</evidence>
<dbReference type="PANTHER" id="PTHR43546">
    <property type="entry name" value="UPF0173 METAL-DEPENDENT HYDROLASE MJ1163-RELATED"/>
    <property type="match status" value="1"/>
</dbReference>
<dbReference type="Gene3D" id="3.60.15.10">
    <property type="entry name" value="Ribonuclease Z/Hydroxyacylglutathione hydrolase-like"/>
    <property type="match status" value="1"/>
</dbReference>
<feature type="domain" description="Metallo-beta-lactamase" evidence="1">
    <location>
        <begin position="25"/>
        <end position="224"/>
    </location>
</feature>
<dbReference type="SUPFAM" id="SSF56281">
    <property type="entry name" value="Metallo-hydrolase/oxidoreductase"/>
    <property type="match status" value="1"/>
</dbReference>
<dbReference type="RefSeq" id="WP_119628983.1">
    <property type="nucleotide sequence ID" value="NZ_AP017928.1"/>
</dbReference>
<proteinExistence type="predicted"/>
<name>A0A250KP63_9GAMM</name>
<keyword evidence="3" id="KW-1185">Reference proteome</keyword>
<organism evidence="2 3">
    <name type="scientific">Methylocaldum marinum</name>
    <dbReference type="NCBI Taxonomy" id="1432792"/>
    <lineage>
        <taxon>Bacteria</taxon>
        <taxon>Pseudomonadati</taxon>
        <taxon>Pseudomonadota</taxon>
        <taxon>Gammaproteobacteria</taxon>
        <taxon>Methylococcales</taxon>
        <taxon>Methylococcaceae</taxon>
        <taxon>Methylocaldum</taxon>
    </lineage>
</organism>